<evidence type="ECO:0000259" key="9">
    <source>
        <dbReference type="PROSITE" id="PS50109"/>
    </source>
</evidence>
<dbReference type="EC" id="2.7.13.3" evidence="2"/>
<dbReference type="Pfam" id="PF02518">
    <property type="entry name" value="HATPase_c"/>
    <property type="match status" value="1"/>
</dbReference>
<dbReference type="RefSeq" id="WP_221598897.1">
    <property type="nucleotide sequence ID" value="NZ_JAIGNQ010000004.1"/>
</dbReference>
<reference evidence="10 11" key="1">
    <citation type="submission" date="2021-08" db="EMBL/GenBank/DDBJ databases">
        <title>Comparative Genomics Analysis of the Genus Qipengyuania Reveals Extensive Genetic Diversity and Metabolic Versatility, Including the Description of Fifteen Novel Species.</title>
        <authorList>
            <person name="Liu Y."/>
        </authorList>
    </citation>
    <scope>NUCLEOTIDE SEQUENCE [LARGE SCALE GENOMIC DNA]</scope>
    <source>
        <strain evidence="10 11">GH25</strain>
    </source>
</reference>
<dbReference type="SUPFAM" id="SSF55874">
    <property type="entry name" value="ATPase domain of HSP90 chaperone/DNA topoisomerase II/histidine kinase"/>
    <property type="match status" value="1"/>
</dbReference>
<name>A0ABS7JKA3_9SPHN</name>
<keyword evidence="3" id="KW-0597">Phosphoprotein</keyword>
<comment type="caution">
    <text evidence="10">The sequence shown here is derived from an EMBL/GenBank/DDBJ whole genome shotgun (WGS) entry which is preliminary data.</text>
</comment>
<evidence type="ECO:0000256" key="2">
    <source>
        <dbReference type="ARBA" id="ARBA00012438"/>
    </source>
</evidence>
<proteinExistence type="predicted"/>
<evidence type="ECO:0000256" key="8">
    <source>
        <dbReference type="ARBA" id="ARBA00023012"/>
    </source>
</evidence>
<dbReference type="EMBL" id="JAIGNQ010000004">
    <property type="protein sequence ID" value="MBX7489829.1"/>
    <property type="molecule type" value="Genomic_DNA"/>
</dbReference>
<keyword evidence="4" id="KW-0808">Transferase</keyword>
<evidence type="ECO:0000256" key="6">
    <source>
        <dbReference type="ARBA" id="ARBA00022777"/>
    </source>
</evidence>
<evidence type="ECO:0000256" key="5">
    <source>
        <dbReference type="ARBA" id="ARBA00022741"/>
    </source>
</evidence>
<evidence type="ECO:0000256" key="4">
    <source>
        <dbReference type="ARBA" id="ARBA00022679"/>
    </source>
</evidence>
<organism evidence="10 11">
    <name type="scientific">Qipengyuania pacifica</name>
    <dbReference type="NCBI Taxonomy" id="2860199"/>
    <lineage>
        <taxon>Bacteria</taxon>
        <taxon>Pseudomonadati</taxon>
        <taxon>Pseudomonadota</taxon>
        <taxon>Alphaproteobacteria</taxon>
        <taxon>Sphingomonadales</taxon>
        <taxon>Erythrobacteraceae</taxon>
        <taxon>Qipengyuania</taxon>
    </lineage>
</organism>
<comment type="catalytic activity">
    <reaction evidence="1">
        <text>ATP + protein L-histidine = ADP + protein N-phospho-L-histidine.</text>
        <dbReference type="EC" id="2.7.13.3"/>
    </reaction>
</comment>
<gene>
    <name evidence="10" type="ORF">K3177_15075</name>
</gene>
<dbReference type="InterPro" id="IPR003661">
    <property type="entry name" value="HisK_dim/P_dom"/>
</dbReference>
<evidence type="ECO:0000256" key="1">
    <source>
        <dbReference type="ARBA" id="ARBA00000085"/>
    </source>
</evidence>
<evidence type="ECO:0000313" key="10">
    <source>
        <dbReference type="EMBL" id="MBX7489829.1"/>
    </source>
</evidence>
<dbReference type="InterPro" id="IPR005467">
    <property type="entry name" value="His_kinase_dom"/>
</dbReference>
<dbReference type="Gene3D" id="3.30.565.10">
    <property type="entry name" value="Histidine kinase-like ATPase, C-terminal domain"/>
    <property type="match status" value="1"/>
</dbReference>
<protein>
    <recommendedName>
        <fullName evidence="2">histidine kinase</fullName>
        <ecNumber evidence="2">2.7.13.3</ecNumber>
    </recommendedName>
</protein>
<keyword evidence="6" id="KW-0418">Kinase</keyword>
<dbReference type="PANTHER" id="PTHR43065">
    <property type="entry name" value="SENSOR HISTIDINE KINASE"/>
    <property type="match status" value="1"/>
</dbReference>
<dbReference type="Pfam" id="PF00512">
    <property type="entry name" value="HisKA"/>
    <property type="match status" value="1"/>
</dbReference>
<dbReference type="InterPro" id="IPR036890">
    <property type="entry name" value="HATPase_C_sf"/>
</dbReference>
<evidence type="ECO:0000313" key="11">
    <source>
        <dbReference type="Proteomes" id="UP000776651"/>
    </source>
</evidence>
<dbReference type="SUPFAM" id="SSF55785">
    <property type="entry name" value="PYP-like sensor domain (PAS domain)"/>
    <property type="match status" value="1"/>
</dbReference>
<dbReference type="Gene3D" id="1.10.287.130">
    <property type="match status" value="1"/>
</dbReference>
<evidence type="ECO:0000256" key="3">
    <source>
        <dbReference type="ARBA" id="ARBA00022553"/>
    </source>
</evidence>
<dbReference type="InterPro" id="IPR036097">
    <property type="entry name" value="HisK_dim/P_sf"/>
</dbReference>
<dbReference type="Gene3D" id="3.30.450.20">
    <property type="entry name" value="PAS domain"/>
    <property type="match status" value="1"/>
</dbReference>
<dbReference type="Proteomes" id="UP000776651">
    <property type="component" value="Unassembled WGS sequence"/>
</dbReference>
<dbReference type="SUPFAM" id="SSF47384">
    <property type="entry name" value="Homodimeric domain of signal transducing histidine kinase"/>
    <property type="match status" value="1"/>
</dbReference>
<sequence length="511" mass="56321">MAIETLPCLLIHEASGFDSATITFASPSAISILGANSLNDLCGRELSSLVASDDTLVNVLHAGLNDIVHIASAPMITISGVKFKADLRAIRSSASVICLAWTVADGAEALREELEAARHQARKSFDELPAALWKIDGKFSFHLFRALKQQGVTDIDAYFEAHPEIVEQAMRESVVADVNALTAQKFGRGNPEELRIPVEYFWDGNSQAFRRLLVAKFQGAEEFVEEIRMRTLDGEFRDVLFTMTFPPDTQPDRYTYISMIDITDRVHAEEHLRRIESEFAHSSRLALLGELTASIAHEINQPLSAMATNGDAAMRWLDRDEPDTCQAKNRVSRIVEDARRASEVVHRVRSLARPQMRQHCEFGINDVVREAVRLVRHQSLKHRVSIALSLSPDLPPVLGDPIQLQQVVANLIVNSSQAIASVPVPRARRIIVETALIDDGHIALNVTDTGPGISESSINHIFDGFFTTKDEGMGMGLAISRTIVMAHKGTIEGKNSPEGGAVFELRLPISN</sequence>
<dbReference type="InterPro" id="IPR004358">
    <property type="entry name" value="Sig_transdc_His_kin-like_C"/>
</dbReference>
<dbReference type="SMART" id="SM00387">
    <property type="entry name" value="HATPase_c"/>
    <property type="match status" value="1"/>
</dbReference>
<keyword evidence="8" id="KW-0902">Two-component regulatory system</keyword>
<dbReference type="InterPro" id="IPR035965">
    <property type="entry name" value="PAS-like_dom_sf"/>
</dbReference>
<dbReference type="PANTHER" id="PTHR43065:SF10">
    <property type="entry name" value="PEROXIDE STRESS-ACTIVATED HISTIDINE KINASE MAK3"/>
    <property type="match status" value="1"/>
</dbReference>
<keyword evidence="7" id="KW-0067">ATP-binding</keyword>
<keyword evidence="11" id="KW-1185">Reference proteome</keyword>
<evidence type="ECO:0000256" key="7">
    <source>
        <dbReference type="ARBA" id="ARBA00022840"/>
    </source>
</evidence>
<feature type="domain" description="Histidine kinase" evidence="9">
    <location>
        <begin position="294"/>
        <end position="511"/>
    </location>
</feature>
<dbReference type="SMART" id="SM00388">
    <property type="entry name" value="HisKA"/>
    <property type="match status" value="1"/>
</dbReference>
<dbReference type="InterPro" id="IPR003594">
    <property type="entry name" value="HATPase_dom"/>
</dbReference>
<keyword evidence="5" id="KW-0547">Nucleotide-binding</keyword>
<dbReference type="CDD" id="cd00082">
    <property type="entry name" value="HisKA"/>
    <property type="match status" value="1"/>
</dbReference>
<dbReference type="PRINTS" id="PR00344">
    <property type="entry name" value="BCTRLSENSOR"/>
</dbReference>
<accession>A0ABS7JKA3</accession>
<dbReference type="PROSITE" id="PS50109">
    <property type="entry name" value="HIS_KIN"/>
    <property type="match status" value="1"/>
</dbReference>